<organism evidence="1 2">
    <name type="scientific">Croceibacterium mercuriale</name>
    <dbReference type="NCBI Taxonomy" id="1572751"/>
    <lineage>
        <taxon>Bacteria</taxon>
        <taxon>Pseudomonadati</taxon>
        <taxon>Pseudomonadota</taxon>
        <taxon>Alphaproteobacteria</taxon>
        <taxon>Sphingomonadales</taxon>
        <taxon>Erythrobacteraceae</taxon>
        <taxon>Croceibacterium</taxon>
    </lineage>
</organism>
<keyword evidence="2" id="KW-1185">Reference proteome</keyword>
<gene>
    <name evidence="1" type="ORF">PK98_14735</name>
</gene>
<dbReference type="Proteomes" id="UP000030988">
    <property type="component" value="Unassembled WGS sequence"/>
</dbReference>
<dbReference type="OrthoDB" id="9814110at2"/>
<accession>A0A0B2BS85</accession>
<dbReference type="EMBL" id="JTDN01000003">
    <property type="protein sequence ID" value="KHL24234.1"/>
    <property type="molecule type" value="Genomic_DNA"/>
</dbReference>
<sequence length="486" mass="54046">MLFVYDDSDPAPAAIREIIGVERFGAVLKRKQRLADMVERAVTKERQFDFVRISDAASREALADRLARRRDDDRVIRLPSSLIPADLDMFARTLRKLPYAPGPAMFGGRFDDEAVTLLTRVDTITLLNIREPRQRHSFLDGVAETSLAVDNAMKLLDLRSVSSFLGYMIGATEVRFFNAGHVSGDVFRKSSTDIAKMRGEHAFFHVVPDAMKRFMLPTFDYREDGGRASYAMENLSVPDAALQIVHHSFDEASFGRLLDRFFEFLDARGRQESGADQVRAVARDTILAKMHGRLDQLLTTDAGRRLDALLASSGPRGGIADMRRQASALIERAIATDRSTTLAVGHGDPCLSNILFSRNIGLFRLIDPRGAISLDEAWMHPLYDLAKFSHSIMGGYDFVNNGLFECRVGDDLRLVLELDGQGPPGWMKKALADRLAAAGHDQAIIRAYELSLFLSMLPLHLDTPRKLPGFCLIACAIMDELEGKSA</sequence>
<evidence type="ECO:0000313" key="2">
    <source>
        <dbReference type="Proteomes" id="UP000030988"/>
    </source>
</evidence>
<evidence type="ECO:0008006" key="3">
    <source>
        <dbReference type="Google" id="ProtNLM"/>
    </source>
</evidence>
<comment type="caution">
    <text evidence="1">The sequence shown here is derived from an EMBL/GenBank/DDBJ whole genome shotgun (WGS) entry which is preliminary data.</text>
</comment>
<dbReference type="STRING" id="1572751.PK98_14735"/>
<protein>
    <recommendedName>
        <fullName evidence="3">Aminoglycoside phosphotransferase domain-containing protein</fullName>
    </recommendedName>
</protein>
<dbReference type="RefSeq" id="WP_039097812.1">
    <property type="nucleotide sequence ID" value="NZ_JTDN01000003.1"/>
</dbReference>
<name>A0A0B2BS85_9SPHN</name>
<dbReference type="SUPFAM" id="SSF56112">
    <property type="entry name" value="Protein kinase-like (PK-like)"/>
    <property type="match status" value="1"/>
</dbReference>
<proteinExistence type="predicted"/>
<reference evidence="1 2" key="1">
    <citation type="submission" date="2014-11" db="EMBL/GenBank/DDBJ databases">
        <title>Draft genome sequence of Kirrobacter mercurialis.</title>
        <authorList>
            <person name="Coil D.A."/>
            <person name="Eisen J.A."/>
        </authorList>
    </citation>
    <scope>NUCLEOTIDE SEQUENCE [LARGE SCALE GENOMIC DNA]</scope>
    <source>
        <strain evidence="1 2">Coronado</strain>
    </source>
</reference>
<dbReference type="InterPro" id="IPR011009">
    <property type="entry name" value="Kinase-like_dom_sf"/>
</dbReference>
<dbReference type="AlphaFoldDB" id="A0A0B2BS85"/>
<evidence type="ECO:0000313" key="1">
    <source>
        <dbReference type="EMBL" id="KHL24234.1"/>
    </source>
</evidence>